<accession>A0AAE0NM48</accession>
<feature type="transmembrane region" description="Helical" evidence="10">
    <location>
        <begin position="204"/>
        <end position="229"/>
    </location>
</feature>
<feature type="transmembrane region" description="Helical" evidence="10">
    <location>
        <begin position="266"/>
        <end position="293"/>
    </location>
</feature>
<dbReference type="PROSITE" id="PS50216">
    <property type="entry name" value="DHHC"/>
    <property type="match status" value="1"/>
</dbReference>
<feature type="region of interest" description="Disordered" evidence="11">
    <location>
        <begin position="351"/>
        <end position="370"/>
    </location>
</feature>
<evidence type="ECO:0000256" key="8">
    <source>
        <dbReference type="ARBA" id="ARBA00023315"/>
    </source>
</evidence>
<comment type="domain">
    <text evidence="10">The DHHC domain is required for palmitoyltransferase activity.</text>
</comment>
<keyword evidence="8 10" id="KW-0012">Acyltransferase</keyword>
<evidence type="ECO:0000313" key="13">
    <source>
        <dbReference type="EMBL" id="KAK3384018.1"/>
    </source>
</evidence>
<dbReference type="PANTHER" id="PTHR22883">
    <property type="entry name" value="ZINC FINGER DHHC DOMAIN CONTAINING PROTEIN"/>
    <property type="match status" value="1"/>
</dbReference>
<feature type="transmembrane region" description="Helical" evidence="10">
    <location>
        <begin position="79"/>
        <end position="101"/>
    </location>
</feature>
<dbReference type="GO" id="GO:0005794">
    <property type="term" value="C:Golgi apparatus"/>
    <property type="evidence" value="ECO:0007669"/>
    <property type="project" value="TreeGrafter"/>
</dbReference>
<protein>
    <recommendedName>
        <fullName evidence="10">Palmitoyltransferase</fullName>
        <ecNumber evidence="10">2.3.1.225</ecNumber>
    </recommendedName>
</protein>
<reference evidence="13" key="1">
    <citation type="journal article" date="2023" name="Mol. Phylogenet. Evol.">
        <title>Genome-scale phylogeny and comparative genomics of the fungal order Sordariales.</title>
        <authorList>
            <person name="Hensen N."/>
            <person name="Bonometti L."/>
            <person name="Westerberg I."/>
            <person name="Brannstrom I.O."/>
            <person name="Guillou S."/>
            <person name="Cros-Aarteil S."/>
            <person name="Calhoun S."/>
            <person name="Haridas S."/>
            <person name="Kuo A."/>
            <person name="Mondo S."/>
            <person name="Pangilinan J."/>
            <person name="Riley R."/>
            <person name="LaButti K."/>
            <person name="Andreopoulos B."/>
            <person name="Lipzen A."/>
            <person name="Chen C."/>
            <person name="Yan M."/>
            <person name="Daum C."/>
            <person name="Ng V."/>
            <person name="Clum A."/>
            <person name="Steindorff A."/>
            <person name="Ohm R.A."/>
            <person name="Martin F."/>
            <person name="Silar P."/>
            <person name="Natvig D.O."/>
            <person name="Lalanne C."/>
            <person name="Gautier V."/>
            <person name="Ament-Velasquez S.L."/>
            <person name="Kruys A."/>
            <person name="Hutchinson M.I."/>
            <person name="Powell A.J."/>
            <person name="Barry K."/>
            <person name="Miller A.N."/>
            <person name="Grigoriev I.V."/>
            <person name="Debuchy R."/>
            <person name="Gladieux P."/>
            <person name="Hiltunen Thoren M."/>
            <person name="Johannesson H."/>
        </authorList>
    </citation>
    <scope>NUCLEOTIDE SEQUENCE</scope>
    <source>
        <strain evidence="13">CBS 958.72</strain>
    </source>
</reference>
<dbReference type="GO" id="GO:0019706">
    <property type="term" value="F:protein-cysteine S-palmitoyltransferase activity"/>
    <property type="evidence" value="ECO:0007669"/>
    <property type="project" value="UniProtKB-EC"/>
</dbReference>
<dbReference type="EMBL" id="JAULSN010000001">
    <property type="protein sequence ID" value="KAK3384018.1"/>
    <property type="molecule type" value="Genomic_DNA"/>
</dbReference>
<feature type="transmembrane region" description="Helical" evidence="10">
    <location>
        <begin position="6"/>
        <end position="24"/>
    </location>
</feature>
<comment type="catalytic activity">
    <reaction evidence="9 10">
        <text>L-cysteinyl-[protein] + hexadecanoyl-CoA = S-hexadecanoyl-L-cysteinyl-[protein] + CoA</text>
        <dbReference type="Rhea" id="RHEA:36683"/>
        <dbReference type="Rhea" id="RHEA-COMP:10131"/>
        <dbReference type="Rhea" id="RHEA-COMP:11032"/>
        <dbReference type="ChEBI" id="CHEBI:29950"/>
        <dbReference type="ChEBI" id="CHEBI:57287"/>
        <dbReference type="ChEBI" id="CHEBI:57379"/>
        <dbReference type="ChEBI" id="CHEBI:74151"/>
        <dbReference type="EC" id="2.3.1.225"/>
    </reaction>
</comment>
<evidence type="ECO:0000256" key="5">
    <source>
        <dbReference type="ARBA" id="ARBA00023136"/>
    </source>
</evidence>
<dbReference type="Pfam" id="PF01529">
    <property type="entry name" value="DHHC"/>
    <property type="match status" value="1"/>
</dbReference>
<feature type="domain" description="Palmitoyltransferase DHHC" evidence="12">
    <location>
        <begin position="159"/>
        <end position="304"/>
    </location>
</feature>
<keyword evidence="2 10" id="KW-0808">Transferase</keyword>
<dbReference type="AlphaFoldDB" id="A0AAE0NM48"/>
<dbReference type="InterPro" id="IPR039859">
    <property type="entry name" value="PFA4/ZDH16/20/ERF2-like"/>
</dbReference>
<evidence type="ECO:0000256" key="7">
    <source>
        <dbReference type="ARBA" id="ARBA00023288"/>
    </source>
</evidence>
<reference evidence="13" key="2">
    <citation type="submission" date="2023-06" db="EMBL/GenBank/DDBJ databases">
        <authorList>
            <consortium name="Lawrence Berkeley National Laboratory"/>
            <person name="Haridas S."/>
            <person name="Hensen N."/>
            <person name="Bonometti L."/>
            <person name="Westerberg I."/>
            <person name="Brannstrom I.O."/>
            <person name="Guillou S."/>
            <person name="Cros-Aarteil S."/>
            <person name="Calhoun S."/>
            <person name="Kuo A."/>
            <person name="Mondo S."/>
            <person name="Pangilinan J."/>
            <person name="Riley R."/>
            <person name="Labutti K."/>
            <person name="Andreopoulos B."/>
            <person name="Lipzen A."/>
            <person name="Chen C."/>
            <person name="Yanf M."/>
            <person name="Daum C."/>
            <person name="Ng V."/>
            <person name="Clum A."/>
            <person name="Steindorff A."/>
            <person name="Ohm R."/>
            <person name="Martin F."/>
            <person name="Silar P."/>
            <person name="Natvig D."/>
            <person name="Lalanne C."/>
            <person name="Gautier V."/>
            <person name="Ament-Velasquez S.L."/>
            <person name="Kruys A."/>
            <person name="Hutchinson M.I."/>
            <person name="Powell A.J."/>
            <person name="Barry K."/>
            <person name="Miller A.N."/>
            <person name="Grigoriev I.V."/>
            <person name="Debuchy R."/>
            <person name="Gladieux P."/>
            <person name="Thoren M.H."/>
            <person name="Johannesson H."/>
        </authorList>
    </citation>
    <scope>NUCLEOTIDE SEQUENCE</scope>
    <source>
        <strain evidence="13">CBS 958.72</strain>
    </source>
</reference>
<dbReference type="GO" id="GO:0016020">
    <property type="term" value="C:membrane"/>
    <property type="evidence" value="ECO:0007669"/>
    <property type="project" value="UniProtKB-SubCell"/>
</dbReference>
<dbReference type="InterPro" id="IPR001594">
    <property type="entry name" value="Palmitoyltrfase_DHHC"/>
</dbReference>
<dbReference type="GO" id="GO:0006612">
    <property type="term" value="P:protein targeting to membrane"/>
    <property type="evidence" value="ECO:0007669"/>
    <property type="project" value="TreeGrafter"/>
</dbReference>
<keyword evidence="7" id="KW-0449">Lipoprotein</keyword>
<sequence length="437" mass="48804">MGAIATIALVVLGIAFMIFVAFFGRLPALRRTPIAWLHRFIWVHVPAGVLALDQRVSSGRVTSSCARFGTYIMYDKHPLVLASPPIFYFLLLSVGEVLYLPTAWPKLGAVHRAAGIVAIALPYVFLYLAAFSDPGTVTPESHGAEMSRYPYDFALFHPGAVCATCRRLKPARSKHCSVCRRCVARADHHCIFINNCVGARNTHWFVLLLASTGALTLYGGVLGLSLMAAKTTARYPAWRLAPWRSVGMDFADWLVCWGWGLQDGVAMGAVTLLALLTSPLVWGLLGYHVWLVYCGTTTNESMKWSDWQAEMDEGFAFKRALPPAGQRAKDLRVEPAWTRWPAEAEQILVRTESGQPPRHPAGGQDPLPGVGEWEPVWRLKDVENLYDIGFWDNMVDVFFPNFSFRDTHEPVAEDNARRRVRKNKGTMGDEPEPLRNY</sequence>
<comment type="similarity">
    <text evidence="10">Belongs to the DHHC palmitoyltransferase family.</text>
</comment>
<gene>
    <name evidence="13" type="ORF">B0T24DRAFT_516369</name>
</gene>
<comment type="subcellular location">
    <subcellularLocation>
        <location evidence="1">Membrane</location>
        <topology evidence="1">Multi-pass membrane protein</topology>
    </subcellularLocation>
</comment>
<keyword evidence="14" id="KW-1185">Reference proteome</keyword>
<evidence type="ECO:0000256" key="2">
    <source>
        <dbReference type="ARBA" id="ARBA00022679"/>
    </source>
</evidence>
<keyword evidence="4 10" id="KW-1133">Transmembrane helix</keyword>
<feature type="transmembrane region" description="Helical" evidence="10">
    <location>
        <begin position="113"/>
        <end position="131"/>
    </location>
</feature>
<keyword evidence="3 10" id="KW-0812">Transmembrane</keyword>
<organism evidence="13 14">
    <name type="scientific">Lasiosphaeria ovina</name>
    <dbReference type="NCBI Taxonomy" id="92902"/>
    <lineage>
        <taxon>Eukaryota</taxon>
        <taxon>Fungi</taxon>
        <taxon>Dikarya</taxon>
        <taxon>Ascomycota</taxon>
        <taxon>Pezizomycotina</taxon>
        <taxon>Sordariomycetes</taxon>
        <taxon>Sordariomycetidae</taxon>
        <taxon>Sordariales</taxon>
        <taxon>Lasiosphaeriaceae</taxon>
        <taxon>Lasiosphaeria</taxon>
    </lineage>
</organism>
<dbReference type="PANTHER" id="PTHR22883:SF288">
    <property type="entry name" value="PALMITOYLTRANSFERASE SWF1"/>
    <property type="match status" value="1"/>
</dbReference>
<evidence type="ECO:0000256" key="6">
    <source>
        <dbReference type="ARBA" id="ARBA00023139"/>
    </source>
</evidence>
<evidence type="ECO:0000256" key="9">
    <source>
        <dbReference type="ARBA" id="ARBA00048048"/>
    </source>
</evidence>
<dbReference type="GO" id="GO:0005783">
    <property type="term" value="C:endoplasmic reticulum"/>
    <property type="evidence" value="ECO:0007669"/>
    <property type="project" value="TreeGrafter"/>
</dbReference>
<evidence type="ECO:0000256" key="11">
    <source>
        <dbReference type="SAM" id="MobiDB-lite"/>
    </source>
</evidence>
<evidence type="ECO:0000256" key="4">
    <source>
        <dbReference type="ARBA" id="ARBA00022989"/>
    </source>
</evidence>
<dbReference type="Proteomes" id="UP001287356">
    <property type="component" value="Unassembled WGS sequence"/>
</dbReference>
<evidence type="ECO:0000256" key="3">
    <source>
        <dbReference type="ARBA" id="ARBA00022692"/>
    </source>
</evidence>
<comment type="caution">
    <text evidence="13">The sequence shown here is derived from an EMBL/GenBank/DDBJ whole genome shotgun (WGS) entry which is preliminary data.</text>
</comment>
<dbReference type="EC" id="2.3.1.225" evidence="10"/>
<evidence type="ECO:0000256" key="1">
    <source>
        <dbReference type="ARBA" id="ARBA00004141"/>
    </source>
</evidence>
<proteinExistence type="inferred from homology"/>
<keyword evidence="6" id="KW-0564">Palmitate</keyword>
<evidence type="ECO:0000256" key="10">
    <source>
        <dbReference type="RuleBase" id="RU079119"/>
    </source>
</evidence>
<name>A0AAE0NM48_9PEZI</name>
<feature type="region of interest" description="Disordered" evidence="11">
    <location>
        <begin position="414"/>
        <end position="437"/>
    </location>
</feature>
<evidence type="ECO:0000259" key="12">
    <source>
        <dbReference type="Pfam" id="PF01529"/>
    </source>
</evidence>
<keyword evidence="5 10" id="KW-0472">Membrane</keyword>
<evidence type="ECO:0000313" key="14">
    <source>
        <dbReference type="Proteomes" id="UP001287356"/>
    </source>
</evidence>